<protein>
    <submittedName>
        <fullName evidence="3">YdcF family protein</fullName>
    </submittedName>
</protein>
<evidence type="ECO:0000259" key="2">
    <source>
        <dbReference type="Pfam" id="PF02698"/>
    </source>
</evidence>
<keyword evidence="4" id="KW-1185">Reference proteome</keyword>
<dbReference type="Pfam" id="PF02698">
    <property type="entry name" value="DUF218"/>
    <property type="match status" value="1"/>
</dbReference>
<keyword evidence="1" id="KW-1133">Transmembrane helix</keyword>
<dbReference type="CDD" id="cd06259">
    <property type="entry name" value="YdcF-like"/>
    <property type="match status" value="1"/>
</dbReference>
<name>A0A9J6QVW7_9FIRM</name>
<accession>A0A9J6QVW7</accession>
<dbReference type="PANTHER" id="PTHR30336">
    <property type="entry name" value="INNER MEMBRANE PROTEIN, PROBABLE PERMEASE"/>
    <property type="match status" value="1"/>
</dbReference>
<comment type="caution">
    <text evidence="3">The sequence shown here is derived from an EMBL/GenBank/DDBJ whole genome shotgun (WGS) entry which is preliminary data.</text>
</comment>
<dbReference type="Proteomes" id="UP001065549">
    <property type="component" value="Unassembled WGS sequence"/>
</dbReference>
<sequence>MGKGILAKASLAAGILLLLDGLYVAITTNLNMGTALTLAAGALLTACGIWREKIAALTAKGFIRIVKYAVLAGVLFLLGMILFLAAAARGDSMDYKEDAVIVLGAAVHGDQASRTLSHRLDQAVQYAEKNPRAMIVVSGGRGPQEEVTEASAMERYLMDKGISKQRIVKEERATSTYENFKFSREILDKHFKGAYTCVFVTSDFHLYRARSIGAAAGLEAKGLGAKTDWYNLPPSYLRESLAVVKFWMIKR</sequence>
<dbReference type="InterPro" id="IPR051599">
    <property type="entry name" value="Cell_Envelope_Assoc"/>
</dbReference>
<dbReference type="InterPro" id="IPR014729">
    <property type="entry name" value="Rossmann-like_a/b/a_fold"/>
</dbReference>
<feature type="transmembrane region" description="Helical" evidence="1">
    <location>
        <begin position="62"/>
        <end position="86"/>
    </location>
</feature>
<proteinExistence type="predicted"/>
<feature type="domain" description="DUF218" evidence="2">
    <location>
        <begin position="98"/>
        <end position="237"/>
    </location>
</feature>
<evidence type="ECO:0000256" key="1">
    <source>
        <dbReference type="SAM" id="Phobius"/>
    </source>
</evidence>
<dbReference type="GO" id="GO:0005886">
    <property type="term" value="C:plasma membrane"/>
    <property type="evidence" value="ECO:0007669"/>
    <property type="project" value="TreeGrafter"/>
</dbReference>
<evidence type="ECO:0000313" key="3">
    <source>
        <dbReference type="EMBL" id="MCU7379647.1"/>
    </source>
</evidence>
<dbReference type="RefSeq" id="WP_253020931.1">
    <property type="nucleotide sequence ID" value="NZ_JAOSHN010000006.1"/>
</dbReference>
<evidence type="ECO:0000313" key="4">
    <source>
        <dbReference type="Proteomes" id="UP001065549"/>
    </source>
</evidence>
<dbReference type="InterPro" id="IPR003848">
    <property type="entry name" value="DUF218"/>
</dbReference>
<feature type="transmembrane region" description="Helical" evidence="1">
    <location>
        <begin position="5"/>
        <end position="26"/>
    </location>
</feature>
<dbReference type="EMBL" id="JAOSHN010000006">
    <property type="protein sequence ID" value="MCU7379647.1"/>
    <property type="molecule type" value="Genomic_DNA"/>
</dbReference>
<feature type="transmembrane region" description="Helical" evidence="1">
    <location>
        <begin position="32"/>
        <end position="50"/>
    </location>
</feature>
<reference evidence="3" key="1">
    <citation type="submission" date="2022-09" db="EMBL/GenBank/DDBJ databases">
        <title>Culturomic study of gut microbiota in children with autism spectrum disorder.</title>
        <authorList>
            <person name="Efimov B.A."/>
            <person name="Chaplin A.V."/>
            <person name="Sokolova S.R."/>
            <person name="Pikina A.P."/>
            <person name="Korzhanova M."/>
            <person name="Belova V."/>
            <person name="Korostin D."/>
        </authorList>
    </citation>
    <scope>NUCLEOTIDE SEQUENCE</scope>
    <source>
        <strain evidence="3">ASD5510</strain>
    </source>
</reference>
<dbReference type="GO" id="GO:0000270">
    <property type="term" value="P:peptidoglycan metabolic process"/>
    <property type="evidence" value="ECO:0007669"/>
    <property type="project" value="TreeGrafter"/>
</dbReference>
<dbReference type="PANTHER" id="PTHR30336:SF4">
    <property type="entry name" value="ENVELOPE BIOGENESIS FACTOR ELYC"/>
    <property type="match status" value="1"/>
</dbReference>
<keyword evidence="1" id="KW-0812">Transmembrane</keyword>
<dbReference type="Gene3D" id="3.40.50.620">
    <property type="entry name" value="HUPs"/>
    <property type="match status" value="1"/>
</dbReference>
<dbReference type="AlphaFoldDB" id="A0A9J6QVW7"/>
<organism evidence="3 4">
    <name type="scientific">Hominibacterium faecale</name>
    <dbReference type="NCBI Taxonomy" id="2839743"/>
    <lineage>
        <taxon>Bacteria</taxon>
        <taxon>Bacillati</taxon>
        <taxon>Bacillota</taxon>
        <taxon>Clostridia</taxon>
        <taxon>Peptostreptococcales</taxon>
        <taxon>Anaerovoracaceae</taxon>
        <taxon>Hominibacterium</taxon>
    </lineage>
</organism>
<dbReference type="GO" id="GO:0043164">
    <property type="term" value="P:Gram-negative-bacterium-type cell wall biogenesis"/>
    <property type="evidence" value="ECO:0007669"/>
    <property type="project" value="TreeGrafter"/>
</dbReference>
<gene>
    <name evidence="3" type="ORF">OBO34_14975</name>
</gene>
<keyword evidence="1" id="KW-0472">Membrane</keyword>